<protein>
    <submittedName>
        <fullName evidence="2">Uncharacterized protein</fullName>
    </submittedName>
</protein>
<reference evidence="2 3" key="1">
    <citation type="submission" date="2024-09" db="EMBL/GenBank/DDBJ databases">
        <authorList>
            <person name="Sun Q."/>
            <person name="Mori K."/>
        </authorList>
    </citation>
    <scope>NUCLEOTIDE SEQUENCE [LARGE SCALE GENOMIC DNA]</scope>
    <source>
        <strain evidence="2 3">CCM 7609</strain>
    </source>
</reference>
<dbReference type="Proteomes" id="UP001589575">
    <property type="component" value="Unassembled WGS sequence"/>
</dbReference>
<organism evidence="2 3">
    <name type="scientific">Citricoccus parietis</name>
    <dbReference type="NCBI Taxonomy" id="592307"/>
    <lineage>
        <taxon>Bacteria</taxon>
        <taxon>Bacillati</taxon>
        <taxon>Actinomycetota</taxon>
        <taxon>Actinomycetes</taxon>
        <taxon>Micrococcales</taxon>
        <taxon>Micrococcaceae</taxon>
        <taxon>Citricoccus</taxon>
    </lineage>
</organism>
<dbReference type="EMBL" id="JBHMFI010000001">
    <property type="protein sequence ID" value="MFB9072703.1"/>
    <property type="molecule type" value="Genomic_DNA"/>
</dbReference>
<accession>A0ABV5G2K5</accession>
<evidence type="ECO:0000313" key="3">
    <source>
        <dbReference type="Proteomes" id="UP001589575"/>
    </source>
</evidence>
<keyword evidence="3" id="KW-1185">Reference proteome</keyword>
<comment type="caution">
    <text evidence="2">The sequence shown here is derived from an EMBL/GenBank/DDBJ whole genome shotgun (WGS) entry which is preliminary data.</text>
</comment>
<evidence type="ECO:0000256" key="1">
    <source>
        <dbReference type="SAM" id="MobiDB-lite"/>
    </source>
</evidence>
<proteinExistence type="predicted"/>
<feature type="compositionally biased region" description="Polar residues" evidence="1">
    <location>
        <begin position="14"/>
        <end position="29"/>
    </location>
</feature>
<evidence type="ECO:0000313" key="2">
    <source>
        <dbReference type="EMBL" id="MFB9072703.1"/>
    </source>
</evidence>
<feature type="region of interest" description="Disordered" evidence="1">
    <location>
        <begin position="1"/>
        <end position="57"/>
    </location>
</feature>
<gene>
    <name evidence="2" type="ORF">ACFFX0_16460</name>
</gene>
<sequence>MAGRSPWSAGRRPNSGNTTPPHWTPWSETRSSSAPWWRRRSGTPRSVRCCSTSTAWT</sequence>
<name>A0ABV5G2K5_9MICC</name>